<evidence type="ECO:0000256" key="8">
    <source>
        <dbReference type="SAM" id="MobiDB-lite"/>
    </source>
</evidence>
<name>A0AAD9D6W7_9STRA</name>
<reference evidence="9" key="1">
    <citation type="submission" date="2023-06" db="EMBL/GenBank/DDBJ databases">
        <title>Survivors Of The Sea: Transcriptome response of Skeletonema marinoi to long-term dormancy.</title>
        <authorList>
            <person name="Pinder M.I.M."/>
            <person name="Kourtchenko O."/>
            <person name="Robertson E.K."/>
            <person name="Larsson T."/>
            <person name="Maumus F."/>
            <person name="Osuna-Cruz C.M."/>
            <person name="Vancaester E."/>
            <person name="Stenow R."/>
            <person name="Vandepoele K."/>
            <person name="Ploug H."/>
            <person name="Bruchert V."/>
            <person name="Godhe A."/>
            <person name="Topel M."/>
        </authorList>
    </citation>
    <scope>NUCLEOTIDE SEQUENCE</scope>
    <source>
        <strain evidence="9">R05AC</strain>
    </source>
</reference>
<keyword evidence="10" id="KW-1185">Reference proteome</keyword>
<evidence type="ECO:0000256" key="5">
    <source>
        <dbReference type="ARBA" id="ARBA00023187"/>
    </source>
</evidence>
<dbReference type="AlphaFoldDB" id="A0AAD9D6W7"/>
<dbReference type="GO" id="GO:0005681">
    <property type="term" value="C:spliceosomal complex"/>
    <property type="evidence" value="ECO:0007669"/>
    <property type="project" value="UniProtKB-KW"/>
</dbReference>
<sequence>MSRSALWRQEANVQDRARHAEETFARVISEGSTIHSHKKGVLPLLGPDDTFNIHPVVLSSVAKSPYFVNKCCEKLMDWNMVVDEIYYEVKHLEPWTAGASKSPSTAFCLLLRLFSLRCTEKQMSLMLEHVDSPYIRCVGFLYLRYAADPSTLWTWFEPYLYDEESVQIRQGKGDTTVGEYCRLLLSELDYYGTRLPRHPIAIERQFKVRLLQAERSEERAKQHLENEAAMQYFQKTGARVMALYGDEENPITWYDAVVDRVILRDLESGEMLHRPKFQVTFSEYGNTEVVTLGEIDLPGTHTTNTSEGGADEPGRGRGEGSKPDYHERRGGGRGDRGYDRGERGRSNDYNRGNYDNDRGRDFRRDHYDHRGGDNSHHGQRGYGDRRNYDDQRRERSRSRDRNDPRREEKDLMEEVLRREREKSAAKGRHDYASRPAAFRGESDERIQNRRHMNRDGSDRRQQKREAQPKVDETNATESKKPAATAPVREKTAAELAAIQEKKMKLMAKYG</sequence>
<keyword evidence="4 7" id="KW-0747">Spliceosome</keyword>
<evidence type="ECO:0000256" key="2">
    <source>
        <dbReference type="ARBA" id="ARBA00006164"/>
    </source>
</evidence>
<organism evidence="9 10">
    <name type="scientific">Skeletonema marinoi</name>
    <dbReference type="NCBI Taxonomy" id="267567"/>
    <lineage>
        <taxon>Eukaryota</taxon>
        <taxon>Sar</taxon>
        <taxon>Stramenopiles</taxon>
        <taxon>Ochrophyta</taxon>
        <taxon>Bacillariophyta</taxon>
        <taxon>Coscinodiscophyceae</taxon>
        <taxon>Thalassiosirophycidae</taxon>
        <taxon>Thalassiosirales</taxon>
        <taxon>Skeletonemataceae</taxon>
        <taxon>Skeletonema</taxon>
        <taxon>Skeletonema marinoi-dohrnii complex</taxon>
    </lineage>
</organism>
<evidence type="ECO:0000256" key="1">
    <source>
        <dbReference type="ARBA" id="ARBA00004123"/>
    </source>
</evidence>
<feature type="compositionally biased region" description="Basic and acidic residues" evidence="8">
    <location>
        <begin position="440"/>
        <end position="480"/>
    </location>
</feature>
<dbReference type="GO" id="GO:0000398">
    <property type="term" value="P:mRNA splicing, via spliceosome"/>
    <property type="evidence" value="ECO:0007669"/>
    <property type="project" value="UniProtKB-UniRule"/>
</dbReference>
<keyword evidence="3 7" id="KW-0507">mRNA processing</keyword>
<feature type="region of interest" description="Disordered" evidence="8">
    <location>
        <begin position="294"/>
        <end position="491"/>
    </location>
</feature>
<proteinExistence type="inferred from homology"/>
<protein>
    <recommendedName>
        <fullName evidence="7">Pre-mRNA-splicing factor 38</fullName>
    </recommendedName>
</protein>
<evidence type="ECO:0000313" key="10">
    <source>
        <dbReference type="Proteomes" id="UP001224775"/>
    </source>
</evidence>
<comment type="similarity">
    <text evidence="2 7">Belongs to the PRP38 family.</text>
</comment>
<evidence type="ECO:0000256" key="7">
    <source>
        <dbReference type="RuleBase" id="RU367025"/>
    </source>
</evidence>
<evidence type="ECO:0000256" key="6">
    <source>
        <dbReference type="ARBA" id="ARBA00023242"/>
    </source>
</evidence>
<dbReference type="Gene3D" id="2.30.30.140">
    <property type="match status" value="1"/>
</dbReference>
<keyword evidence="6 7" id="KW-0539">Nucleus</keyword>
<dbReference type="Pfam" id="PF03371">
    <property type="entry name" value="PRP38"/>
    <property type="match status" value="1"/>
</dbReference>
<feature type="compositionally biased region" description="Basic and acidic residues" evidence="8">
    <location>
        <begin position="312"/>
        <end position="432"/>
    </location>
</feature>
<comment type="function">
    <text evidence="7">Required for pre-mRNA splicing.</text>
</comment>
<comment type="caution">
    <text evidence="9">The sequence shown here is derived from an EMBL/GenBank/DDBJ whole genome shotgun (WGS) entry which is preliminary data.</text>
</comment>
<accession>A0AAD9D6W7</accession>
<dbReference type="PANTHER" id="PTHR23142">
    <property type="entry name" value="PRE-MRNA-SPLICING FACTOR 38A-RELATED"/>
    <property type="match status" value="1"/>
</dbReference>
<dbReference type="Proteomes" id="UP001224775">
    <property type="component" value="Unassembled WGS sequence"/>
</dbReference>
<evidence type="ECO:0000256" key="4">
    <source>
        <dbReference type="ARBA" id="ARBA00022728"/>
    </source>
</evidence>
<gene>
    <name evidence="9" type="ORF">QTG54_013318</name>
</gene>
<keyword evidence="5 7" id="KW-0508">mRNA splicing</keyword>
<evidence type="ECO:0000313" key="9">
    <source>
        <dbReference type="EMBL" id="KAK1736182.1"/>
    </source>
</evidence>
<comment type="subcellular location">
    <subcellularLocation>
        <location evidence="1 7">Nucleus</location>
    </subcellularLocation>
</comment>
<evidence type="ECO:0000256" key="3">
    <source>
        <dbReference type="ARBA" id="ARBA00022664"/>
    </source>
</evidence>
<dbReference type="EMBL" id="JATAAI010000030">
    <property type="protein sequence ID" value="KAK1736182.1"/>
    <property type="molecule type" value="Genomic_DNA"/>
</dbReference>
<dbReference type="InterPro" id="IPR005037">
    <property type="entry name" value="PRP38"/>
</dbReference>